<dbReference type="AlphaFoldDB" id="A0AAI8BG44"/>
<name>A0AAI8BG44_FRATH</name>
<accession>A0AAI8BG44</accession>
<organism evidence="1 2">
    <name type="scientific">Francisella tularensis subsp. holarctica (strain LVS)</name>
    <dbReference type="NCBI Taxonomy" id="376619"/>
    <lineage>
        <taxon>Bacteria</taxon>
        <taxon>Pseudomonadati</taxon>
        <taxon>Pseudomonadota</taxon>
        <taxon>Gammaproteobacteria</taxon>
        <taxon>Thiotrichales</taxon>
        <taxon>Francisellaceae</taxon>
        <taxon>Francisella</taxon>
    </lineage>
</organism>
<dbReference type="Proteomes" id="UP000031874">
    <property type="component" value="Chromosome"/>
</dbReference>
<evidence type="ECO:0000313" key="1">
    <source>
        <dbReference type="EMBL" id="AJI58268.1"/>
    </source>
</evidence>
<gene>
    <name evidence="1" type="ORF">AW21_153</name>
</gene>
<reference evidence="1 2" key="1">
    <citation type="journal article" date="2015" name="Genome Announc.">
        <title>Genome sequencing of 18 francisella strains to aid in assay development and testing.</title>
        <authorList>
            <person name="Johnson S.L."/>
            <person name="Daligault H.E."/>
            <person name="Davenport K.W."/>
            <person name="Coyne S.R."/>
            <person name="Frey K.G."/>
            <person name="Koroleva G.I."/>
            <person name="Broomall S.M."/>
            <person name="Bishop-Lilly K.A."/>
            <person name="Bruce D.C."/>
            <person name="Chertkov O."/>
            <person name="Freitas T."/>
            <person name="Jaissle J."/>
            <person name="Ladner J.T."/>
            <person name="Rosenzweig C.N."/>
            <person name="Gibbons H.S."/>
            <person name="Palacios G.F."/>
            <person name="Redden C.L."/>
            <person name="Xu Y."/>
            <person name="Minogue T.D."/>
            <person name="Chain P.S."/>
        </authorList>
    </citation>
    <scope>NUCLEOTIDE SEQUENCE [LARGE SCALE GENOMIC DNA]</scope>
    <source>
        <strain evidence="1 2">LVS</strain>
    </source>
</reference>
<protein>
    <submittedName>
        <fullName evidence="1">Uncharacterized protein</fullName>
    </submittedName>
</protein>
<evidence type="ECO:0000313" key="2">
    <source>
        <dbReference type="Proteomes" id="UP000031874"/>
    </source>
</evidence>
<sequence>MIDPKSTFIDFEKNKMLEIIFHDITNLVKKIRKSKK</sequence>
<proteinExistence type="predicted"/>
<dbReference type="EMBL" id="CP009694">
    <property type="protein sequence ID" value="AJI58268.1"/>
    <property type="molecule type" value="Genomic_DNA"/>
</dbReference>